<sequence length="130" mass="14482">MTKKICTLFLLMTGFACSTAEEKLSTELQEKVLQLHDTLMPKTEQLVSLKSSLDSLSRGKDSVHVKQLIFALGKADQSMMDWMHQFSIVSLSKMAVGDKISYLQSQYSALTNLKSSTDSSLHAAQTYLSR</sequence>
<evidence type="ECO:0000313" key="3">
    <source>
        <dbReference type="Proteomes" id="UP001598138"/>
    </source>
</evidence>
<comment type="caution">
    <text evidence="2">The sequence shown here is derived from an EMBL/GenBank/DDBJ whole genome shotgun (WGS) entry which is preliminary data.</text>
</comment>
<feature type="chain" id="PRO_5046087812" evidence="1">
    <location>
        <begin position="21"/>
        <end position="130"/>
    </location>
</feature>
<accession>A0ABW6D8C1</accession>
<dbReference type="PROSITE" id="PS51257">
    <property type="entry name" value="PROKAR_LIPOPROTEIN"/>
    <property type="match status" value="1"/>
</dbReference>
<evidence type="ECO:0000256" key="1">
    <source>
        <dbReference type="SAM" id="SignalP"/>
    </source>
</evidence>
<evidence type="ECO:0000313" key="2">
    <source>
        <dbReference type="EMBL" id="MFD3393172.1"/>
    </source>
</evidence>
<dbReference type="EMBL" id="JBBKXZ010000001">
    <property type="protein sequence ID" value="MFD3393172.1"/>
    <property type="molecule type" value="Genomic_DNA"/>
</dbReference>
<organism evidence="2 3">
    <name type="scientific">Aquirufa avitistagni</name>
    <dbReference type="NCBI Taxonomy" id="3104728"/>
    <lineage>
        <taxon>Bacteria</taxon>
        <taxon>Pseudomonadati</taxon>
        <taxon>Bacteroidota</taxon>
        <taxon>Cytophagia</taxon>
        <taxon>Cytophagales</taxon>
        <taxon>Flectobacillaceae</taxon>
        <taxon>Aquirufa</taxon>
    </lineage>
</organism>
<reference evidence="2 3" key="1">
    <citation type="submission" date="2024-03" db="EMBL/GenBank/DDBJ databases">
        <title>Aquirufa genome sequencing.</title>
        <authorList>
            <person name="Pitt A."/>
            <person name="Hahn M.W."/>
        </authorList>
    </citation>
    <scope>NUCLEOTIDE SEQUENCE [LARGE SCALE GENOMIC DNA]</scope>
    <source>
        <strain evidence="2 3">OSTEICH-129V</strain>
    </source>
</reference>
<keyword evidence="1" id="KW-0732">Signal</keyword>
<keyword evidence="3" id="KW-1185">Reference proteome</keyword>
<dbReference type="Proteomes" id="UP001598138">
    <property type="component" value="Unassembled WGS sequence"/>
</dbReference>
<dbReference type="RefSeq" id="WP_377981800.1">
    <property type="nucleotide sequence ID" value="NZ_JBBKXZ010000001.1"/>
</dbReference>
<feature type="signal peptide" evidence="1">
    <location>
        <begin position="1"/>
        <end position="20"/>
    </location>
</feature>
<protein>
    <submittedName>
        <fullName evidence="2">Uncharacterized protein</fullName>
    </submittedName>
</protein>
<gene>
    <name evidence="2" type="ORF">U0R10_00930</name>
</gene>
<proteinExistence type="predicted"/>
<name>A0ABW6D8C1_9BACT</name>